<dbReference type="InterPro" id="IPR002938">
    <property type="entry name" value="FAD-bd"/>
</dbReference>
<evidence type="ECO:0000259" key="5">
    <source>
        <dbReference type="Pfam" id="PF01494"/>
    </source>
</evidence>
<protein>
    <submittedName>
        <fullName evidence="6">FAD-dependent monooxygenase</fullName>
    </submittedName>
</protein>
<comment type="caution">
    <text evidence="6">The sequence shown here is derived from an EMBL/GenBank/DDBJ whole genome shotgun (WGS) entry which is preliminary data.</text>
</comment>
<dbReference type="RefSeq" id="WP_260217900.1">
    <property type="nucleotide sequence ID" value="NZ_JAJAGO010000005.1"/>
</dbReference>
<evidence type="ECO:0000256" key="4">
    <source>
        <dbReference type="SAM" id="MobiDB-lite"/>
    </source>
</evidence>
<feature type="region of interest" description="Disordered" evidence="4">
    <location>
        <begin position="521"/>
        <end position="540"/>
    </location>
</feature>
<dbReference type="PANTHER" id="PTHR43004">
    <property type="entry name" value="TRK SYSTEM POTASSIUM UPTAKE PROTEIN"/>
    <property type="match status" value="1"/>
</dbReference>
<organism evidence="6 7">
    <name type="scientific">Streptomyces gossypii</name>
    <dbReference type="NCBI Taxonomy" id="2883101"/>
    <lineage>
        <taxon>Bacteria</taxon>
        <taxon>Bacillati</taxon>
        <taxon>Actinomycetota</taxon>
        <taxon>Actinomycetes</taxon>
        <taxon>Kitasatosporales</taxon>
        <taxon>Streptomycetaceae</taxon>
        <taxon>Streptomyces</taxon>
    </lineage>
</organism>
<dbReference type="InterPro" id="IPR036188">
    <property type="entry name" value="FAD/NAD-bd_sf"/>
</dbReference>
<dbReference type="PANTHER" id="PTHR43004:SF19">
    <property type="entry name" value="BINDING MONOOXYGENASE, PUTATIVE (JCVI)-RELATED"/>
    <property type="match status" value="1"/>
</dbReference>
<dbReference type="GO" id="GO:0004497">
    <property type="term" value="F:monooxygenase activity"/>
    <property type="evidence" value="ECO:0007669"/>
    <property type="project" value="UniProtKB-KW"/>
</dbReference>
<dbReference type="EMBL" id="JAJAGO010000005">
    <property type="protein sequence ID" value="MCT2590568.1"/>
    <property type="molecule type" value="Genomic_DNA"/>
</dbReference>
<feature type="compositionally biased region" description="Polar residues" evidence="4">
    <location>
        <begin position="524"/>
        <end position="540"/>
    </location>
</feature>
<comment type="cofactor">
    <cofactor evidence="1">
        <name>FAD</name>
        <dbReference type="ChEBI" id="CHEBI:57692"/>
    </cofactor>
</comment>
<dbReference type="Pfam" id="PF01494">
    <property type="entry name" value="FAD_binding_3"/>
    <property type="match status" value="1"/>
</dbReference>
<proteinExistence type="predicted"/>
<keyword evidence="2" id="KW-0285">Flavoprotein</keyword>
<sequence>MDPVIIVGAGPVGLALALGLARHLVPSVVLDSGDGAVVPRAARTCVLRPETAALLPPMEGARWHGWRTQRRHQLLQRVELDDETSPFHVTQHELARGLRAALADEKLVRLIPHSHLDELEQDPGGVSAHTRGTKGTWWRGSYLVGCDGARSTVRKLLKIRFAGRTAVERHAVATLRTRLPWPDDALLHRDPGGRGAGEVTARPLPHGAWRLDWLLPPRGEQVTPEQLRERVHATLKGWYQAGGDGSAPPSYEILDTGVHLTHQRLARHWRRGRAFLAGDAAHLVGALGLQSADEGLQDAANLAWKLSLAWHHGHETAAGTLLDSYEAERRTALGTRLRAVDQAMPLVRRGGGVRSLLPGGGARAPLVLLTDGHLGRGLLGAPPAYVRSPLAPARGEVVTAPVGTAPGAAVHDVAVIALDGARCRLRERLGGIGGELLVLLIAPGTGVWDSRHWLSAGLMPTLAAAVETLPLRTELLVAEGYPGAAAHTVLVIRPDGRLVASLPGLRPKELRLCAESVLGRGVRQQGQDPPSRSARQTPRS</sequence>
<evidence type="ECO:0000313" key="6">
    <source>
        <dbReference type="EMBL" id="MCT2590568.1"/>
    </source>
</evidence>
<evidence type="ECO:0000313" key="7">
    <source>
        <dbReference type="Proteomes" id="UP001156389"/>
    </source>
</evidence>
<dbReference type="InterPro" id="IPR050641">
    <property type="entry name" value="RIFMO-like"/>
</dbReference>
<keyword evidence="3" id="KW-0274">FAD</keyword>
<evidence type="ECO:0000256" key="3">
    <source>
        <dbReference type="ARBA" id="ARBA00022827"/>
    </source>
</evidence>
<dbReference type="Gene3D" id="3.50.50.60">
    <property type="entry name" value="FAD/NAD(P)-binding domain"/>
    <property type="match status" value="1"/>
</dbReference>
<dbReference type="PRINTS" id="PR00420">
    <property type="entry name" value="RNGMNOXGNASE"/>
</dbReference>
<feature type="domain" description="FAD-binding" evidence="5">
    <location>
        <begin position="3"/>
        <end position="331"/>
    </location>
</feature>
<keyword evidence="6" id="KW-0503">Monooxygenase</keyword>
<dbReference type="Proteomes" id="UP001156389">
    <property type="component" value="Unassembled WGS sequence"/>
</dbReference>
<gene>
    <name evidence="6" type="ORF">LHJ74_11730</name>
</gene>
<dbReference type="Gene3D" id="3.30.70.2450">
    <property type="match status" value="1"/>
</dbReference>
<keyword evidence="6" id="KW-0560">Oxidoreductase</keyword>
<evidence type="ECO:0000256" key="2">
    <source>
        <dbReference type="ARBA" id="ARBA00022630"/>
    </source>
</evidence>
<accession>A0ABT2JS82</accession>
<dbReference type="SUPFAM" id="SSF51905">
    <property type="entry name" value="FAD/NAD(P)-binding domain"/>
    <property type="match status" value="1"/>
</dbReference>
<name>A0ABT2JS82_9ACTN</name>
<reference evidence="6 7" key="1">
    <citation type="submission" date="2021-10" db="EMBL/GenBank/DDBJ databases">
        <title>Streptomyces gossypii sp. nov., isolated from soil collected from cotton field.</title>
        <authorList>
            <person name="Ge X."/>
            <person name="Chen X."/>
            <person name="Liu W."/>
        </authorList>
    </citation>
    <scope>NUCLEOTIDE SEQUENCE [LARGE SCALE GENOMIC DNA]</scope>
    <source>
        <strain evidence="6 7">N2-109</strain>
    </source>
</reference>
<keyword evidence="7" id="KW-1185">Reference proteome</keyword>
<evidence type="ECO:0000256" key="1">
    <source>
        <dbReference type="ARBA" id="ARBA00001974"/>
    </source>
</evidence>